<dbReference type="GeneID" id="34519390"/>
<organism evidence="1 2">
    <name type="scientific">Kuraishia capsulata CBS 1993</name>
    <dbReference type="NCBI Taxonomy" id="1382522"/>
    <lineage>
        <taxon>Eukaryota</taxon>
        <taxon>Fungi</taxon>
        <taxon>Dikarya</taxon>
        <taxon>Ascomycota</taxon>
        <taxon>Saccharomycotina</taxon>
        <taxon>Pichiomycetes</taxon>
        <taxon>Pichiales</taxon>
        <taxon>Pichiaceae</taxon>
        <taxon>Kuraishia</taxon>
    </lineage>
</organism>
<accession>W6MM75</accession>
<name>W6MM75_9ASCO</name>
<sequence>MSAAMHETGLQMREQPPELVERFIAQSESRAQSHRRKDPMNLEAKIMFKSRKITKRRRESQE</sequence>
<protein>
    <submittedName>
        <fullName evidence="1">Uncharacterized protein</fullName>
    </submittedName>
</protein>
<dbReference type="AlphaFoldDB" id="W6MM75"/>
<evidence type="ECO:0000313" key="2">
    <source>
        <dbReference type="Proteomes" id="UP000019384"/>
    </source>
</evidence>
<dbReference type="RefSeq" id="XP_022458002.1">
    <property type="nucleotide sequence ID" value="XM_022604197.1"/>
</dbReference>
<proteinExistence type="predicted"/>
<keyword evidence="2" id="KW-1185">Reference proteome</keyword>
<gene>
    <name evidence="1" type="ORF">KUCA_T00001963001</name>
</gene>
<evidence type="ECO:0000313" key="1">
    <source>
        <dbReference type="EMBL" id="CDK25992.1"/>
    </source>
</evidence>
<dbReference type="HOGENOM" id="CLU_2904504_0_0_1"/>
<dbReference type="EMBL" id="HG793126">
    <property type="protein sequence ID" value="CDK25992.1"/>
    <property type="molecule type" value="Genomic_DNA"/>
</dbReference>
<reference evidence="1" key="1">
    <citation type="submission" date="2013-12" db="EMBL/GenBank/DDBJ databases">
        <authorList>
            <person name="Genoscope - CEA"/>
        </authorList>
    </citation>
    <scope>NUCLEOTIDE SEQUENCE</scope>
    <source>
        <strain evidence="1">CBS 1993</strain>
    </source>
</reference>
<dbReference type="Proteomes" id="UP000019384">
    <property type="component" value="Unassembled WGS sequence"/>
</dbReference>
<reference evidence="1" key="2">
    <citation type="submission" date="2014-02" db="EMBL/GenBank/DDBJ databases">
        <title>Complete DNA sequence of /Kuraishia capsulata/ illustrates novel genomic features among budding yeasts (/Saccharomycotina/).</title>
        <authorList>
            <person name="Morales L."/>
            <person name="Noel B."/>
            <person name="Porcel B."/>
            <person name="Marcet-Houben M."/>
            <person name="Hullo M-F."/>
            <person name="Sacerdot C."/>
            <person name="Tekaia F."/>
            <person name="Leh-Louis V."/>
            <person name="Despons L."/>
            <person name="Khanna V."/>
            <person name="Aury J-M."/>
            <person name="Barbe V."/>
            <person name="Couloux A."/>
            <person name="Labadie K."/>
            <person name="Pelletier E."/>
            <person name="Souciet J-L."/>
            <person name="Boekhout T."/>
            <person name="Gabaldon T."/>
            <person name="Wincker P."/>
            <person name="Dujon B."/>
        </authorList>
    </citation>
    <scope>NUCLEOTIDE SEQUENCE</scope>
    <source>
        <strain evidence="1">CBS 1993</strain>
    </source>
</reference>